<feature type="non-terminal residue" evidence="1">
    <location>
        <position position="1"/>
    </location>
</feature>
<evidence type="ECO:0000313" key="2">
    <source>
        <dbReference type="Proteomes" id="UP000285776"/>
    </source>
</evidence>
<proteinExistence type="predicted"/>
<name>A0AA92W962_9BACT</name>
<accession>A0AA92W962</accession>
<organism evidence="1 2">
    <name type="scientific">Segatella copri</name>
    <dbReference type="NCBI Taxonomy" id="165179"/>
    <lineage>
        <taxon>Bacteria</taxon>
        <taxon>Pseudomonadati</taxon>
        <taxon>Bacteroidota</taxon>
        <taxon>Bacteroidia</taxon>
        <taxon>Bacteroidales</taxon>
        <taxon>Prevotellaceae</taxon>
        <taxon>Segatella</taxon>
    </lineage>
</organism>
<evidence type="ECO:0000313" key="1">
    <source>
        <dbReference type="EMBL" id="RGW75794.1"/>
    </source>
</evidence>
<dbReference type="EMBL" id="QSAV01000051">
    <property type="protein sequence ID" value="RGW75794.1"/>
    <property type="molecule type" value="Genomic_DNA"/>
</dbReference>
<comment type="caution">
    <text evidence="1">The sequence shown here is derived from an EMBL/GenBank/DDBJ whole genome shotgun (WGS) entry which is preliminary data.</text>
</comment>
<gene>
    <name evidence="1" type="ORF">DWV53_12780</name>
</gene>
<reference evidence="1 2" key="1">
    <citation type="submission" date="2018-08" db="EMBL/GenBank/DDBJ databases">
        <title>A genome reference for cultivated species of the human gut microbiota.</title>
        <authorList>
            <person name="Zou Y."/>
            <person name="Xue W."/>
            <person name="Luo G."/>
        </authorList>
    </citation>
    <scope>NUCLEOTIDE SEQUENCE [LARGE SCALE GENOMIC DNA]</scope>
    <source>
        <strain evidence="1 2">AF10-17</strain>
    </source>
</reference>
<sequence>LLDFQSKSNLERVSNFNSFPPLYIFRNISYIFANLSLYKMTQCLQKMEHFFLFSVKNVFFAAVIE</sequence>
<dbReference type="AlphaFoldDB" id="A0AA92W962"/>
<dbReference type="Proteomes" id="UP000285776">
    <property type="component" value="Unassembled WGS sequence"/>
</dbReference>
<protein>
    <submittedName>
        <fullName evidence="1">Uncharacterized protein</fullName>
    </submittedName>
</protein>